<keyword evidence="4" id="KW-1185">Reference proteome</keyword>
<accession>A0ABX1W0Z2</accession>
<dbReference type="Gene3D" id="3.40.50.2300">
    <property type="match status" value="1"/>
</dbReference>
<dbReference type="EMBL" id="JABFCR010000023">
    <property type="protein sequence ID" value="NNU33887.1"/>
    <property type="molecule type" value="Genomic_DNA"/>
</dbReference>
<organism evidence="3 4">
    <name type="scientific">Mucilaginibacter humi</name>
    <dbReference type="NCBI Taxonomy" id="2732510"/>
    <lineage>
        <taxon>Bacteria</taxon>
        <taxon>Pseudomonadati</taxon>
        <taxon>Bacteroidota</taxon>
        <taxon>Sphingobacteriia</taxon>
        <taxon>Sphingobacteriales</taxon>
        <taxon>Sphingobacteriaceae</taxon>
        <taxon>Mucilaginibacter</taxon>
    </lineage>
</organism>
<evidence type="ECO:0000313" key="3">
    <source>
        <dbReference type="EMBL" id="NNU33887.1"/>
    </source>
</evidence>
<dbReference type="Proteomes" id="UP000566071">
    <property type="component" value="Unassembled WGS sequence"/>
</dbReference>
<dbReference type="Gene3D" id="2.40.50.40">
    <property type="match status" value="1"/>
</dbReference>
<dbReference type="InterPro" id="IPR011006">
    <property type="entry name" value="CheY-like_superfamily"/>
</dbReference>
<proteinExistence type="predicted"/>
<name>A0ABX1W0Z2_9SPHI</name>
<dbReference type="Pfam" id="PF00072">
    <property type="entry name" value="Response_reg"/>
    <property type="match status" value="1"/>
</dbReference>
<gene>
    <name evidence="3" type="ORF">HK413_06545</name>
</gene>
<dbReference type="InterPro" id="IPR001789">
    <property type="entry name" value="Sig_transdc_resp-reg_receiver"/>
</dbReference>
<evidence type="ECO:0000256" key="1">
    <source>
        <dbReference type="PROSITE-ProRule" id="PRU00169"/>
    </source>
</evidence>
<reference evidence="3 4" key="1">
    <citation type="submission" date="2020-05" db="EMBL/GenBank/DDBJ databases">
        <authorList>
            <person name="Khan S.A."/>
            <person name="Jeon C.O."/>
            <person name="Chun B.H."/>
        </authorList>
    </citation>
    <scope>NUCLEOTIDE SEQUENCE [LARGE SCALE GENOMIC DNA]</scope>
    <source>
        <strain evidence="3 4">S1162</strain>
    </source>
</reference>
<comment type="caution">
    <text evidence="3">The sequence shown here is derived from an EMBL/GenBank/DDBJ whole genome shotgun (WGS) entry which is preliminary data.</text>
</comment>
<dbReference type="Pfam" id="PF04397">
    <property type="entry name" value="LytTR"/>
    <property type="match status" value="1"/>
</dbReference>
<evidence type="ECO:0000313" key="4">
    <source>
        <dbReference type="Proteomes" id="UP000566071"/>
    </source>
</evidence>
<protein>
    <submittedName>
        <fullName evidence="3">Response regulator transcription factor</fullName>
    </submittedName>
</protein>
<evidence type="ECO:0000259" key="2">
    <source>
        <dbReference type="PROSITE" id="PS50110"/>
    </source>
</evidence>
<comment type="caution">
    <text evidence="1">Lacks conserved residue(s) required for the propagation of feature annotation.</text>
</comment>
<feature type="domain" description="Response regulatory" evidence="2">
    <location>
        <begin position="1"/>
        <end position="60"/>
    </location>
</feature>
<dbReference type="InterPro" id="IPR007492">
    <property type="entry name" value="LytTR_DNA-bd_dom"/>
</dbReference>
<dbReference type="PROSITE" id="PS50110">
    <property type="entry name" value="RESPONSE_REGULATORY"/>
    <property type="match status" value="1"/>
</dbReference>
<sequence>MPVMNGFDFIQALSKPVVPHIIFVSAYSEFAIKAFKVSALDYLLKPIDPAELKDAVQRALSKSRETADQNILLKNFIDNYLADGPKGKIAMPVNDGYHLVDPNHVIYCRADGAYTAVVLDNEKSFLISRTLGRTQELMPPELFERIHQSYR</sequence>
<dbReference type="SUPFAM" id="SSF52172">
    <property type="entry name" value="CheY-like"/>
    <property type="match status" value="1"/>
</dbReference>